<keyword evidence="3 9" id="KW-1003">Cell membrane</keyword>
<dbReference type="PANTHER" id="PTHR42982:SF1">
    <property type="entry name" value="SEC-INDEPENDENT PROTEIN TRANSLOCASE PROTEIN TATA"/>
    <property type="match status" value="1"/>
</dbReference>
<evidence type="ECO:0000313" key="11">
    <source>
        <dbReference type="Proteomes" id="UP001431776"/>
    </source>
</evidence>
<evidence type="ECO:0000313" key="10">
    <source>
        <dbReference type="EMBL" id="MDI6450830.1"/>
    </source>
</evidence>
<evidence type="ECO:0000256" key="4">
    <source>
        <dbReference type="ARBA" id="ARBA00022692"/>
    </source>
</evidence>
<comment type="function">
    <text evidence="9">Part of the twin-arginine translocation (Tat) system that transports large folded proteins containing a characteristic twin-arginine motif in their signal peptide across membranes. TatA could form the protein-conducting channel of the Tat system.</text>
</comment>
<dbReference type="InterPro" id="IPR003369">
    <property type="entry name" value="TatA/B/E"/>
</dbReference>
<keyword evidence="7 9" id="KW-0811">Translocation</keyword>
<dbReference type="GO" id="GO:0043953">
    <property type="term" value="P:protein transport by the Tat complex"/>
    <property type="evidence" value="ECO:0007669"/>
    <property type="project" value="UniProtKB-UniRule"/>
</dbReference>
<organism evidence="10 11">
    <name type="scientific">Anaerobaca lacustris</name>
    <dbReference type="NCBI Taxonomy" id="3044600"/>
    <lineage>
        <taxon>Bacteria</taxon>
        <taxon>Pseudomonadati</taxon>
        <taxon>Planctomycetota</taxon>
        <taxon>Phycisphaerae</taxon>
        <taxon>Sedimentisphaerales</taxon>
        <taxon>Anaerobacaceae</taxon>
        <taxon>Anaerobaca</taxon>
    </lineage>
</organism>
<evidence type="ECO:0000256" key="3">
    <source>
        <dbReference type="ARBA" id="ARBA00022475"/>
    </source>
</evidence>
<evidence type="ECO:0000256" key="8">
    <source>
        <dbReference type="ARBA" id="ARBA00023136"/>
    </source>
</evidence>
<keyword evidence="5 9" id="KW-0653">Protein transport</keyword>
<keyword evidence="11" id="KW-1185">Reference proteome</keyword>
<proteinExistence type="inferred from homology"/>
<dbReference type="HAMAP" id="MF_00236">
    <property type="entry name" value="TatA_E"/>
    <property type="match status" value="1"/>
</dbReference>
<comment type="similarity">
    <text evidence="9">Belongs to the TatA/E family.</text>
</comment>
<dbReference type="Gene3D" id="1.20.5.3310">
    <property type="match status" value="1"/>
</dbReference>
<feature type="transmembrane region" description="Helical" evidence="9">
    <location>
        <begin position="15"/>
        <end position="33"/>
    </location>
</feature>
<protein>
    <recommendedName>
        <fullName evidence="9">Sec-independent protein translocase protein TatA</fullName>
    </recommendedName>
</protein>
<evidence type="ECO:0000256" key="1">
    <source>
        <dbReference type="ARBA" id="ARBA00004162"/>
    </source>
</evidence>
<dbReference type="EMBL" id="JASCXX010000025">
    <property type="protein sequence ID" value="MDI6450830.1"/>
    <property type="molecule type" value="Genomic_DNA"/>
</dbReference>
<reference evidence="10" key="1">
    <citation type="submission" date="2023-05" db="EMBL/GenBank/DDBJ databases">
        <title>Anaerotaeda fermentans gen. nov., sp. nov., a novel anaerobic planctomycete of the new family within the order Sedimentisphaerales isolated from Taman Peninsula, Russia.</title>
        <authorList>
            <person name="Khomyakova M.A."/>
            <person name="Merkel A.Y."/>
            <person name="Slobodkin A.I."/>
        </authorList>
    </citation>
    <scope>NUCLEOTIDE SEQUENCE</scope>
    <source>
        <strain evidence="10">M17dextr</strain>
    </source>
</reference>
<dbReference type="Pfam" id="PF02416">
    <property type="entry name" value="TatA_B_E"/>
    <property type="match status" value="1"/>
</dbReference>
<keyword evidence="8 9" id="KW-0472">Membrane</keyword>
<dbReference type="RefSeq" id="WP_349246239.1">
    <property type="nucleotide sequence ID" value="NZ_JASCXX010000025.1"/>
</dbReference>
<dbReference type="InterPro" id="IPR006312">
    <property type="entry name" value="TatA/E"/>
</dbReference>
<dbReference type="Proteomes" id="UP001431776">
    <property type="component" value="Unassembled WGS sequence"/>
</dbReference>
<evidence type="ECO:0000256" key="7">
    <source>
        <dbReference type="ARBA" id="ARBA00023010"/>
    </source>
</evidence>
<dbReference type="GO" id="GO:0033281">
    <property type="term" value="C:TAT protein transport complex"/>
    <property type="evidence" value="ECO:0007669"/>
    <property type="project" value="UniProtKB-UniRule"/>
</dbReference>
<evidence type="ECO:0000256" key="5">
    <source>
        <dbReference type="ARBA" id="ARBA00022927"/>
    </source>
</evidence>
<dbReference type="GO" id="GO:0008320">
    <property type="term" value="F:protein transmembrane transporter activity"/>
    <property type="evidence" value="ECO:0007669"/>
    <property type="project" value="UniProtKB-UniRule"/>
</dbReference>
<dbReference type="AlphaFoldDB" id="A0AAW6U1Y0"/>
<accession>A0AAW6U1Y0</accession>
<sequence>MIDSTQHVLAWMPGHWEWLVILIVALLIFGRRLPEIARSVGKSLTEFKKGINEAKESSDELVDDVRKVKDDVVKDAKDASGIDDPDLKS</sequence>
<comment type="caution">
    <text evidence="10">The sequence shown here is derived from an EMBL/GenBank/DDBJ whole genome shotgun (WGS) entry which is preliminary data.</text>
</comment>
<gene>
    <name evidence="9" type="primary">tatA</name>
    <name evidence="10" type="ORF">QJ522_17350</name>
</gene>
<evidence type="ECO:0000256" key="2">
    <source>
        <dbReference type="ARBA" id="ARBA00022448"/>
    </source>
</evidence>
<comment type="subunit">
    <text evidence="9">Forms a complex with TatC.</text>
</comment>
<name>A0AAW6U1Y0_9BACT</name>
<comment type="subcellular location">
    <subcellularLocation>
        <location evidence="1 9">Cell membrane</location>
        <topology evidence="1 9">Single-pass membrane protein</topology>
    </subcellularLocation>
</comment>
<keyword evidence="2 9" id="KW-0813">Transport</keyword>
<evidence type="ECO:0000256" key="6">
    <source>
        <dbReference type="ARBA" id="ARBA00022989"/>
    </source>
</evidence>
<keyword evidence="6 9" id="KW-1133">Transmembrane helix</keyword>
<keyword evidence="4 9" id="KW-0812">Transmembrane</keyword>
<evidence type="ECO:0000256" key="9">
    <source>
        <dbReference type="HAMAP-Rule" id="MF_00236"/>
    </source>
</evidence>
<dbReference type="NCBIfam" id="TIGR01411">
    <property type="entry name" value="tatAE"/>
    <property type="match status" value="1"/>
</dbReference>
<dbReference type="PANTHER" id="PTHR42982">
    <property type="entry name" value="SEC-INDEPENDENT PROTEIN TRANSLOCASE PROTEIN TATA"/>
    <property type="match status" value="1"/>
</dbReference>